<evidence type="ECO:0000313" key="2">
    <source>
        <dbReference type="Proteomes" id="UP000271162"/>
    </source>
</evidence>
<keyword evidence="2" id="KW-1185">Reference proteome</keyword>
<evidence type="ECO:0000313" key="1">
    <source>
        <dbReference type="EMBL" id="VDL84522.1"/>
    </source>
</evidence>
<dbReference type="AlphaFoldDB" id="A0A0N4YU61"/>
<dbReference type="WBParaSite" id="NBR_0002078301-mRNA-1">
    <property type="protein sequence ID" value="NBR_0002078301-mRNA-1"/>
    <property type="gene ID" value="NBR_0002078301"/>
</dbReference>
<proteinExistence type="predicted"/>
<protein>
    <submittedName>
        <fullName evidence="3">DUF4780 domain-containing protein</fullName>
    </submittedName>
</protein>
<dbReference type="EMBL" id="UYSL01025513">
    <property type="protein sequence ID" value="VDL84522.1"/>
    <property type="molecule type" value="Genomic_DNA"/>
</dbReference>
<gene>
    <name evidence="1" type="ORF">NBR_LOCUS20784</name>
</gene>
<accession>A0A0N4YU61</accession>
<dbReference type="Proteomes" id="UP000271162">
    <property type="component" value="Unassembled WGS sequence"/>
</dbReference>
<name>A0A0N4YU61_NIPBR</name>
<sequence>MTTTGDHTTLSSAAAVVAERECVPSGRWWEGPWQRPTRTQIMMVLNSLESILKWLPEGINGEAYTSGSIPTPEDSSYVVLVIGKEFAKEVEIMGVLRPWMERLRNRDIQLMVVIAPREHNVEQNIAAWNKVAANLVTLKNFMSSMINCKWIGVDARS</sequence>
<reference evidence="1 2" key="2">
    <citation type="submission" date="2018-11" db="EMBL/GenBank/DDBJ databases">
        <authorList>
            <consortium name="Pathogen Informatics"/>
        </authorList>
    </citation>
    <scope>NUCLEOTIDE SEQUENCE [LARGE SCALE GENOMIC DNA]</scope>
</reference>
<organism evidence="3">
    <name type="scientific">Nippostrongylus brasiliensis</name>
    <name type="common">Rat hookworm</name>
    <dbReference type="NCBI Taxonomy" id="27835"/>
    <lineage>
        <taxon>Eukaryota</taxon>
        <taxon>Metazoa</taxon>
        <taxon>Ecdysozoa</taxon>
        <taxon>Nematoda</taxon>
        <taxon>Chromadorea</taxon>
        <taxon>Rhabditida</taxon>
        <taxon>Rhabditina</taxon>
        <taxon>Rhabditomorpha</taxon>
        <taxon>Strongyloidea</taxon>
        <taxon>Heligmosomidae</taxon>
        <taxon>Nippostrongylus</taxon>
    </lineage>
</organism>
<reference evidence="3" key="1">
    <citation type="submission" date="2017-02" db="UniProtKB">
        <authorList>
            <consortium name="WormBaseParasite"/>
        </authorList>
    </citation>
    <scope>IDENTIFICATION</scope>
</reference>
<evidence type="ECO:0000313" key="3">
    <source>
        <dbReference type="WBParaSite" id="NBR_0002078301-mRNA-1"/>
    </source>
</evidence>